<evidence type="ECO:0000259" key="7">
    <source>
        <dbReference type="Pfam" id="PF07782"/>
    </source>
</evidence>
<dbReference type="GO" id="GO:0016020">
    <property type="term" value="C:membrane"/>
    <property type="evidence" value="ECO:0007669"/>
    <property type="project" value="UniProtKB-SubCell"/>
</dbReference>
<evidence type="ECO:0000256" key="4">
    <source>
        <dbReference type="ARBA" id="ARBA00023136"/>
    </source>
</evidence>
<dbReference type="OrthoDB" id="5985669at2759"/>
<comment type="subcellular location">
    <subcellularLocation>
        <location evidence="1">Membrane</location>
        <topology evidence="1">Multi-pass membrane protein</topology>
    </subcellularLocation>
</comment>
<feature type="compositionally biased region" description="Low complexity" evidence="5">
    <location>
        <begin position="13"/>
        <end position="29"/>
    </location>
</feature>
<dbReference type="EMBL" id="CH963847">
    <property type="protein sequence ID" value="EDW73211.2"/>
    <property type="molecule type" value="Genomic_DNA"/>
</dbReference>
<keyword evidence="2 6" id="KW-0812">Transmembrane</keyword>
<gene>
    <name evidence="8" type="primary">Dwil\GK16778</name>
    <name evidence="8" type="ORF">Dwil_GK16778</name>
</gene>
<reference evidence="8 9" key="1">
    <citation type="journal article" date="2007" name="Nature">
        <title>Evolution of genes and genomes on the Drosophila phylogeny.</title>
        <authorList>
            <consortium name="Drosophila 12 Genomes Consortium"/>
            <person name="Clark A.G."/>
            <person name="Eisen M.B."/>
            <person name="Smith D.R."/>
            <person name="Bergman C.M."/>
            <person name="Oliver B."/>
            <person name="Markow T.A."/>
            <person name="Kaufman T.C."/>
            <person name="Kellis M."/>
            <person name="Gelbart W."/>
            <person name="Iyer V.N."/>
            <person name="Pollard D.A."/>
            <person name="Sackton T.B."/>
            <person name="Larracuente A.M."/>
            <person name="Singh N.D."/>
            <person name="Abad J.P."/>
            <person name="Abt D.N."/>
            <person name="Adryan B."/>
            <person name="Aguade M."/>
            <person name="Akashi H."/>
            <person name="Anderson W.W."/>
            <person name="Aquadro C.F."/>
            <person name="Ardell D.H."/>
            <person name="Arguello R."/>
            <person name="Artieri C.G."/>
            <person name="Barbash D.A."/>
            <person name="Barker D."/>
            <person name="Barsanti P."/>
            <person name="Batterham P."/>
            <person name="Batzoglou S."/>
            <person name="Begun D."/>
            <person name="Bhutkar A."/>
            <person name="Blanco E."/>
            <person name="Bosak S.A."/>
            <person name="Bradley R.K."/>
            <person name="Brand A.D."/>
            <person name="Brent M.R."/>
            <person name="Brooks A.N."/>
            <person name="Brown R.H."/>
            <person name="Butlin R.K."/>
            <person name="Caggese C."/>
            <person name="Calvi B.R."/>
            <person name="Bernardo de Carvalho A."/>
            <person name="Caspi A."/>
            <person name="Castrezana S."/>
            <person name="Celniker S.E."/>
            <person name="Chang J.L."/>
            <person name="Chapple C."/>
            <person name="Chatterji S."/>
            <person name="Chinwalla A."/>
            <person name="Civetta A."/>
            <person name="Clifton S.W."/>
            <person name="Comeron J.M."/>
            <person name="Costello J.C."/>
            <person name="Coyne J.A."/>
            <person name="Daub J."/>
            <person name="David R.G."/>
            <person name="Delcher A.L."/>
            <person name="Delehaunty K."/>
            <person name="Do C.B."/>
            <person name="Ebling H."/>
            <person name="Edwards K."/>
            <person name="Eickbush T."/>
            <person name="Evans J.D."/>
            <person name="Filipski A."/>
            <person name="Findeiss S."/>
            <person name="Freyhult E."/>
            <person name="Fulton L."/>
            <person name="Fulton R."/>
            <person name="Garcia A.C."/>
            <person name="Gardiner A."/>
            <person name="Garfield D.A."/>
            <person name="Garvin B.E."/>
            <person name="Gibson G."/>
            <person name="Gilbert D."/>
            <person name="Gnerre S."/>
            <person name="Godfrey J."/>
            <person name="Good R."/>
            <person name="Gotea V."/>
            <person name="Gravely B."/>
            <person name="Greenberg A.J."/>
            <person name="Griffiths-Jones S."/>
            <person name="Gross S."/>
            <person name="Guigo R."/>
            <person name="Gustafson E.A."/>
            <person name="Haerty W."/>
            <person name="Hahn M.W."/>
            <person name="Halligan D.L."/>
            <person name="Halpern A.L."/>
            <person name="Halter G.M."/>
            <person name="Han M.V."/>
            <person name="Heger A."/>
            <person name="Hillier L."/>
            <person name="Hinrichs A.S."/>
            <person name="Holmes I."/>
            <person name="Hoskins R.A."/>
            <person name="Hubisz M.J."/>
            <person name="Hultmark D."/>
            <person name="Huntley M.A."/>
            <person name="Jaffe D.B."/>
            <person name="Jagadeeshan S."/>
            <person name="Jeck W.R."/>
            <person name="Johnson J."/>
            <person name="Jones C.D."/>
            <person name="Jordan W.C."/>
            <person name="Karpen G.H."/>
            <person name="Kataoka E."/>
            <person name="Keightley P.D."/>
            <person name="Kheradpour P."/>
            <person name="Kirkness E.F."/>
            <person name="Koerich L.B."/>
            <person name="Kristiansen K."/>
            <person name="Kudrna D."/>
            <person name="Kulathinal R.J."/>
            <person name="Kumar S."/>
            <person name="Kwok R."/>
            <person name="Lander E."/>
            <person name="Langley C.H."/>
            <person name="Lapoint R."/>
            <person name="Lazzaro B.P."/>
            <person name="Lee S.J."/>
            <person name="Levesque L."/>
            <person name="Li R."/>
            <person name="Lin C.F."/>
            <person name="Lin M.F."/>
            <person name="Lindblad-Toh K."/>
            <person name="Llopart A."/>
            <person name="Long M."/>
            <person name="Low L."/>
            <person name="Lozovsky E."/>
            <person name="Lu J."/>
            <person name="Luo M."/>
            <person name="Machado C.A."/>
            <person name="Makalowski W."/>
            <person name="Marzo M."/>
            <person name="Matsuda M."/>
            <person name="Matzkin L."/>
            <person name="McAllister B."/>
            <person name="McBride C.S."/>
            <person name="McKernan B."/>
            <person name="McKernan K."/>
            <person name="Mendez-Lago M."/>
            <person name="Minx P."/>
            <person name="Mollenhauer M.U."/>
            <person name="Montooth K."/>
            <person name="Mount S.M."/>
            <person name="Mu X."/>
            <person name="Myers E."/>
            <person name="Negre B."/>
            <person name="Newfeld S."/>
            <person name="Nielsen R."/>
            <person name="Noor M.A."/>
            <person name="O'Grady P."/>
            <person name="Pachter L."/>
            <person name="Papaceit M."/>
            <person name="Parisi M.J."/>
            <person name="Parisi M."/>
            <person name="Parts L."/>
            <person name="Pedersen J.S."/>
            <person name="Pesole G."/>
            <person name="Phillippy A.M."/>
            <person name="Ponting C.P."/>
            <person name="Pop M."/>
            <person name="Porcelli D."/>
            <person name="Powell J.R."/>
            <person name="Prohaska S."/>
            <person name="Pruitt K."/>
            <person name="Puig M."/>
            <person name="Quesneville H."/>
            <person name="Ram K.R."/>
            <person name="Rand D."/>
            <person name="Rasmussen M.D."/>
            <person name="Reed L.K."/>
            <person name="Reenan R."/>
            <person name="Reily A."/>
            <person name="Remington K.A."/>
            <person name="Rieger T.T."/>
            <person name="Ritchie M.G."/>
            <person name="Robin C."/>
            <person name="Rogers Y.H."/>
            <person name="Rohde C."/>
            <person name="Rozas J."/>
            <person name="Rubenfield M.J."/>
            <person name="Ruiz A."/>
            <person name="Russo S."/>
            <person name="Salzberg S.L."/>
            <person name="Sanchez-Gracia A."/>
            <person name="Saranga D.J."/>
            <person name="Sato H."/>
            <person name="Schaeffer S.W."/>
            <person name="Schatz M.C."/>
            <person name="Schlenke T."/>
            <person name="Schwartz R."/>
            <person name="Segarra C."/>
            <person name="Singh R.S."/>
            <person name="Sirot L."/>
            <person name="Sirota M."/>
            <person name="Sisneros N.B."/>
            <person name="Smith C.D."/>
            <person name="Smith T.F."/>
            <person name="Spieth J."/>
            <person name="Stage D.E."/>
            <person name="Stark A."/>
            <person name="Stephan W."/>
            <person name="Strausberg R.L."/>
            <person name="Strempel S."/>
            <person name="Sturgill D."/>
            <person name="Sutton G."/>
            <person name="Sutton G.G."/>
            <person name="Tao W."/>
            <person name="Teichmann S."/>
            <person name="Tobari Y.N."/>
            <person name="Tomimura Y."/>
            <person name="Tsolas J.M."/>
            <person name="Valente V.L."/>
            <person name="Venter E."/>
            <person name="Venter J.C."/>
            <person name="Vicario S."/>
            <person name="Vieira F.G."/>
            <person name="Vilella A.J."/>
            <person name="Villasante A."/>
            <person name="Walenz B."/>
            <person name="Wang J."/>
            <person name="Wasserman M."/>
            <person name="Watts T."/>
            <person name="Wilson D."/>
            <person name="Wilson R.K."/>
            <person name="Wing R.A."/>
            <person name="Wolfner M.F."/>
            <person name="Wong A."/>
            <person name="Wong G.K."/>
            <person name="Wu C.I."/>
            <person name="Wu G."/>
            <person name="Yamamoto D."/>
            <person name="Yang H.P."/>
            <person name="Yang S.P."/>
            <person name="Yorke J.A."/>
            <person name="Yoshida K."/>
            <person name="Zdobnov E."/>
            <person name="Zhang P."/>
            <person name="Zhang Y."/>
            <person name="Zimin A.V."/>
            <person name="Baldwin J."/>
            <person name="Abdouelleil A."/>
            <person name="Abdulkadir J."/>
            <person name="Abebe A."/>
            <person name="Abera B."/>
            <person name="Abreu J."/>
            <person name="Acer S.C."/>
            <person name="Aftuck L."/>
            <person name="Alexander A."/>
            <person name="An P."/>
            <person name="Anderson E."/>
            <person name="Anderson S."/>
            <person name="Arachi H."/>
            <person name="Azer M."/>
            <person name="Bachantsang P."/>
            <person name="Barry A."/>
            <person name="Bayul T."/>
            <person name="Berlin A."/>
            <person name="Bessette D."/>
            <person name="Bloom T."/>
            <person name="Blye J."/>
            <person name="Boguslavskiy L."/>
            <person name="Bonnet C."/>
            <person name="Boukhgalter B."/>
            <person name="Bourzgui I."/>
            <person name="Brown A."/>
            <person name="Cahill P."/>
            <person name="Channer S."/>
            <person name="Cheshatsang Y."/>
            <person name="Chuda L."/>
            <person name="Citroen M."/>
            <person name="Collymore A."/>
            <person name="Cooke P."/>
            <person name="Costello M."/>
            <person name="D'Aco K."/>
            <person name="Daza R."/>
            <person name="De Haan G."/>
            <person name="DeGray S."/>
            <person name="DeMaso C."/>
            <person name="Dhargay N."/>
            <person name="Dooley K."/>
            <person name="Dooley E."/>
            <person name="Doricent M."/>
            <person name="Dorje P."/>
            <person name="Dorjee K."/>
            <person name="Dupes A."/>
            <person name="Elong R."/>
            <person name="Falk J."/>
            <person name="Farina A."/>
            <person name="Faro S."/>
            <person name="Ferguson D."/>
            <person name="Fisher S."/>
            <person name="Foley C.D."/>
            <person name="Franke A."/>
            <person name="Friedrich D."/>
            <person name="Gadbois L."/>
            <person name="Gearin G."/>
            <person name="Gearin C.R."/>
            <person name="Giannoukos G."/>
            <person name="Goode T."/>
            <person name="Graham J."/>
            <person name="Grandbois E."/>
            <person name="Grewal S."/>
            <person name="Gyaltsen K."/>
            <person name="Hafez N."/>
            <person name="Hagos B."/>
            <person name="Hall J."/>
            <person name="Henson C."/>
            <person name="Hollinger A."/>
            <person name="Honan T."/>
            <person name="Huard M.D."/>
            <person name="Hughes L."/>
            <person name="Hurhula B."/>
            <person name="Husby M.E."/>
            <person name="Kamat A."/>
            <person name="Kanga B."/>
            <person name="Kashin S."/>
            <person name="Khazanovich D."/>
            <person name="Kisner P."/>
            <person name="Lance K."/>
            <person name="Lara M."/>
            <person name="Lee W."/>
            <person name="Lennon N."/>
            <person name="Letendre F."/>
            <person name="LeVine R."/>
            <person name="Lipovsky A."/>
            <person name="Liu X."/>
            <person name="Liu J."/>
            <person name="Liu S."/>
            <person name="Lokyitsang T."/>
            <person name="Lokyitsang Y."/>
            <person name="Lubonja R."/>
            <person name="Lui A."/>
            <person name="MacDonald P."/>
            <person name="Magnisalis V."/>
            <person name="Maru K."/>
            <person name="Matthews C."/>
            <person name="McCusker W."/>
            <person name="McDonough S."/>
            <person name="Mehta T."/>
            <person name="Meldrim J."/>
            <person name="Meneus L."/>
            <person name="Mihai O."/>
            <person name="Mihalev A."/>
            <person name="Mihova T."/>
            <person name="Mittelman R."/>
            <person name="Mlenga V."/>
            <person name="Montmayeur A."/>
            <person name="Mulrain L."/>
            <person name="Navidi A."/>
            <person name="Naylor J."/>
            <person name="Negash T."/>
            <person name="Nguyen T."/>
            <person name="Nguyen N."/>
            <person name="Nicol R."/>
            <person name="Norbu C."/>
            <person name="Norbu N."/>
            <person name="Novod N."/>
            <person name="O'Neill B."/>
            <person name="Osman S."/>
            <person name="Markiewicz E."/>
            <person name="Oyono O.L."/>
            <person name="Patti C."/>
            <person name="Phunkhang P."/>
            <person name="Pierre F."/>
            <person name="Priest M."/>
            <person name="Raghuraman S."/>
            <person name="Rege F."/>
            <person name="Reyes R."/>
            <person name="Rise C."/>
            <person name="Rogov P."/>
            <person name="Ross K."/>
            <person name="Ryan E."/>
            <person name="Settipalli S."/>
            <person name="Shea T."/>
            <person name="Sherpa N."/>
            <person name="Shi L."/>
            <person name="Shih D."/>
            <person name="Sparrow T."/>
            <person name="Spaulding J."/>
            <person name="Stalker J."/>
            <person name="Stange-Thomann N."/>
            <person name="Stavropoulos S."/>
            <person name="Stone C."/>
            <person name="Strader C."/>
            <person name="Tesfaye S."/>
            <person name="Thomson T."/>
            <person name="Thoulutsang Y."/>
            <person name="Thoulutsang D."/>
            <person name="Topham K."/>
            <person name="Topping I."/>
            <person name="Tsamla T."/>
            <person name="Vassiliev H."/>
            <person name="Vo A."/>
            <person name="Wangchuk T."/>
            <person name="Wangdi T."/>
            <person name="Weiand M."/>
            <person name="Wilkinson J."/>
            <person name="Wilson A."/>
            <person name="Yadav S."/>
            <person name="Young G."/>
            <person name="Yu Q."/>
            <person name="Zembek L."/>
            <person name="Zhong D."/>
            <person name="Zimmer A."/>
            <person name="Zwirko Z."/>
            <person name="Jaffe D.B."/>
            <person name="Alvarez P."/>
            <person name="Brockman W."/>
            <person name="Butler J."/>
            <person name="Chin C."/>
            <person name="Gnerre S."/>
            <person name="Grabherr M."/>
            <person name="Kleber M."/>
            <person name="Mauceli E."/>
            <person name="MacCallum I."/>
        </authorList>
    </citation>
    <scope>NUCLEOTIDE SEQUENCE [LARGE SCALE GENOMIC DNA]</scope>
    <source>
        <strain evidence="9">Tucson 14030-0811.24</strain>
    </source>
</reference>
<keyword evidence="9" id="KW-1185">Reference proteome</keyword>
<feature type="region of interest" description="Disordered" evidence="5">
    <location>
        <begin position="201"/>
        <end position="242"/>
    </location>
</feature>
<dbReference type="HOGENOM" id="CLU_015030_1_0_1"/>
<dbReference type="STRING" id="7260.B4MM00"/>
<feature type="compositionally biased region" description="Polar residues" evidence="5">
    <location>
        <begin position="1"/>
        <end position="12"/>
    </location>
</feature>
<evidence type="ECO:0000313" key="9">
    <source>
        <dbReference type="Proteomes" id="UP000007798"/>
    </source>
</evidence>
<dbReference type="Pfam" id="PF07782">
    <property type="entry name" value="DC_STAMP"/>
    <property type="match status" value="1"/>
</dbReference>
<evidence type="ECO:0000256" key="2">
    <source>
        <dbReference type="ARBA" id="ARBA00022692"/>
    </source>
</evidence>
<evidence type="ECO:0000256" key="3">
    <source>
        <dbReference type="ARBA" id="ARBA00022989"/>
    </source>
</evidence>
<proteinExistence type="predicted"/>
<feature type="transmembrane region" description="Helical" evidence="6">
    <location>
        <begin position="38"/>
        <end position="56"/>
    </location>
</feature>
<organism evidence="8 9">
    <name type="scientific">Drosophila willistoni</name>
    <name type="common">Fruit fly</name>
    <dbReference type="NCBI Taxonomy" id="7260"/>
    <lineage>
        <taxon>Eukaryota</taxon>
        <taxon>Metazoa</taxon>
        <taxon>Ecdysozoa</taxon>
        <taxon>Arthropoda</taxon>
        <taxon>Hexapoda</taxon>
        <taxon>Insecta</taxon>
        <taxon>Pterygota</taxon>
        <taxon>Neoptera</taxon>
        <taxon>Endopterygota</taxon>
        <taxon>Diptera</taxon>
        <taxon>Brachycera</taxon>
        <taxon>Muscomorpha</taxon>
        <taxon>Ephydroidea</taxon>
        <taxon>Drosophilidae</taxon>
        <taxon>Drosophila</taxon>
        <taxon>Sophophora</taxon>
    </lineage>
</organism>
<name>B4MM00_DROWI</name>
<dbReference type="Proteomes" id="UP000007798">
    <property type="component" value="Unassembled WGS sequence"/>
</dbReference>
<dbReference type="FunCoup" id="B4MM00">
    <property type="interactions" value="2"/>
</dbReference>
<dbReference type="PANTHER" id="PTHR21041:SF17">
    <property type="entry name" value="E3 UBIQUITIN-PROTEIN LIGASE DCST1"/>
    <property type="match status" value="1"/>
</dbReference>
<feature type="compositionally biased region" description="Low complexity" evidence="5">
    <location>
        <begin position="203"/>
        <end position="214"/>
    </location>
</feature>
<feature type="region of interest" description="Disordered" evidence="5">
    <location>
        <begin position="713"/>
        <end position="737"/>
    </location>
</feature>
<keyword evidence="4 6" id="KW-0472">Membrane</keyword>
<dbReference type="InterPro" id="IPR012858">
    <property type="entry name" value="DC_STAMP-like"/>
</dbReference>
<feature type="transmembrane region" description="Helical" evidence="6">
    <location>
        <begin position="385"/>
        <end position="409"/>
    </location>
</feature>
<feature type="compositionally biased region" description="Polar residues" evidence="5">
    <location>
        <begin position="218"/>
        <end position="229"/>
    </location>
</feature>
<protein>
    <recommendedName>
        <fullName evidence="7">Dendritic cell-specific transmembrane protein-like domain-containing protein</fullName>
    </recommendedName>
</protein>
<feature type="transmembrane region" description="Helical" evidence="6">
    <location>
        <begin position="563"/>
        <end position="582"/>
    </location>
</feature>
<feature type="region of interest" description="Disordered" evidence="5">
    <location>
        <begin position="1"/>
        <end position="29"/>
    </location>
</feature>
<accession>B4MM00</accession>
<feature type="transmembrane region" description="Helical" evidence="6">
    <location>
        <begin position="469"/>
        <end position="489"/>
    </location>
</feature>
<dbReference type="eggNOG" id="KOG3726">
    <property type="taxonomic scope" value="Eukaryota"/>
</dbReference>
<dbReference type="AlphaFoldDB" id="B4MM00"/>
<dbReference type="InParanoid" id="B4MM00"/>
<feature type="domain" description="Dendritic cell-specific transmembrane protein-like" evidence="7">
    <location>
        <begin position="417"/>
        <end position="608"/>
    </location>
</feature>
<keyword evidence="3 6" id="KW-1133">Transmembrane helix</keyword>
<dbReference type="PANTHER" id="PTHR21041">
    <property type="entry name" value="DENDRITIC CELL-SPECIFIC TRANSMEMBRANE PROTEIN"/>
    <property type="match status" value="1"/>
</dbReference>
<evidence type="ECO:0000256" key="5">
    <source>
        <dbReference type="SAM" id="MobiDB-lite"/>
    </source>
</evidence>
<evidence type="ECO:0000256" key="1">
    <source>
        <dbReference type="ARBA" id="ARBA00004141"/>
    </source>
</evidence>
<sequence>MSLTFPTGLTRATTKTSTKTSTSTNTSNKTKTKTKAEVILGFVLAYLLWQLVALNFNLNRLFDKAPVHVPVFSMFVLAYTLAFVVNRNVRAVTLLIFVALVGKSGRSYLRAVAFAFVISGPIDNLANNAGEVARVFACTTVLTYNLTKTRFDLMAKPFTNTLKHMKEDIVEIQTTFGELQGVLADLKYGVEHTDIEDDQFGTANRYNRNSRAAAKGNATKQPEVNTTTAPAPASAGHPELPSSDEVQEKFLRNMRNRCKHQLRSGHQVCQQIFHQGYHKCKTNFPDFIAPAICWPYRVDIICKINIFGNPDKICDPAQVVPRNFGETYVKLLNTERELFDNSTNIEITYELQNSSAVQDTMRSAQQTSEAFTEDFNRRKRIFNAIMLLIEKFLCLFILRVIFASIQYFLRYRRNVEFDNFYITDYFKHVDKRRKDTSKRSILPLKSYEKPNYVDVDHVCSRTAEESRTVIYHLLQLSLEVITVGLFLLMDRMVVNLLRIINKRSLIEYHQEGEHEVRFHINGTGLMARLLRTTMKNFNIHERVSTSLSNEDCLPKAHVLPNSFYYKLLLLYLAIILLIYQSTTFLRLRRVICSYFFYKREKQRILFLYNRMLRDRQSNFEILRLHAEENLASRRVQDNVNICLRLRLSFPEVFGCLSRFSCAKRNCLICDVLENGKFVICPNCGLPYCRDCCLELKSHCISCDQIMLFTADQRGGGGGDTSSDETSGDEIYSYRKEK</sequence>
<dbReference type="InterPro" id="IPR051856">
    <property type="entry name" value="CSR-E3_Ligase_Protein"/>
</dbReference>
<evidence type="ECO:0000256" key="6">
    <source>
        <dbReference type="SAM" id="Phobius"/>
    </source>
</evidence>
<evidence type="ECO:0000313" key="8">
    <source>
        <dbReference type="EMBL" id="EDW73211.2"/>
    </source>
</evidence>